<organism evidence="1 2">
    <name type="scientific">Alteromonas mediterranea (strain DSM 17117 / CIP 110805 / LMG 28347 / Deep ecotype)</name>
    <dbReference type="NCBI Taxonomy" id="1774373"/>
    <lineage>
        <taxon>Bacteria</taxon>
        <taxon>Pseudomonadati</taxon>
        <taxon>Pseudomonadota</taxon>
        <taxon>Gammaproteobacteria</taxon>
        <taxon>Alteromonadales</taxon>
        <taxon>Alteromonadaceae</taxon>
        <taxon>Alteromonas/Salinimonas group</taxon>
        <taxon>Alteromonas</taxon>
    </lineage>
</organism>
<dbReference type="AlphaFoldDB" id="F2G6S8"/>
<proteinExistence type="predicted"/>
<name>F2G6S8_ALTMD</name>
<evidence type="ECO:0000313" key="1">
    <source>
        <dbReference type="EMBL" id="AEA97615.1"/>
    </source>
</evidence>
<dbReference type="RefSeq" id="WP_012517956.1">
    <property type="nucleotide sequence ID" value="NC_011138.3"/>
</dbReference>
<accession>F2G6S8</accession>
<protein>
    <submittedName>
        <fullName evidence="1">Uncharacterized protein</fullName>
    </submittedName>
</protein>
<keyword evidence="2" id="KW-1185">Reference proteome</keyword>
<dbReference type="Proteomes" id="UP000001870">
    <property type="component" value="Chromosome"/>
</dbReference>
<reference evidence="1 2" key="2">
    <citation type="journal article" date="2015" name="Antonie Van Leeuwenhoek">
        <title>Ecophysiological diversity of a novel member of the genus Alteromonas, and description of Alteromonas mediterranea sp. nov.</title>
        <authorList>
            <person name="Ivanova E.P."/>
            <person name="Lopez-Perez M."/>
            <person name="Zabalos M."/>
            <person name="Nguyen S.H."/>
            <person name="Webb H.K."/>
            <person name="Ryan J."/>
            <person name="Lagutin K."/>
            <person name="Vyssotski M."/>
            <person name="Crawford R.J."/>
            <person name="Rodriguez-Valera F."/>
        </authorList>
    </citation>
    <scope>NUCLEOTIDE SEQUENCE [LARGE SCALE GENOMIC DNA]</scope>
    <source>
        <strain evidence="2">DSM 17117 / CIP 110805 / LMG 28347 / Deep ecotype</strain>
    </source>
</reference>
<reference evidence="1 2" key="1">
    <citation type="journal article" date="2008" name="ISME J.">
        <title>Comparative genomics of two ecotypes of the marine planktonic copiotroph Alteromonas macleodii suggests alternative lifestyles associated with different kinds of particulate organic matter.</title>
        <authorList>
            <person name="Ivars-Martinez E."/>
            <person name="Martin-Cuadrado A.B."/>
            <person name="D'Auria G."/>
            <person name="Mira A."/>
            <person name="Ferriera S."/>
            <person name="Johnson J."/>
            <person name="Friedman R."/>
            <person name="Rodriguez-Valera F."/>
        </authorList>
    </citation>
    <scope>NUCLEOTIDE SEQUENCE [LARGE SCALE GENOMIC DNA]</scope>
    <source>
        <strain evidence="2">DSM 17117 / CIP 110805 / LMG 28347 / Deep ecotype</strain>
    </source>
</reference>
<sequence>MPSDFSEKAIFEQSGIEYIPLVKHELVHVINKKHAHLVDDLSASIAKQLALLDTE</sequence>
<dbReference type="HOGENOM" id="CLU_3021657_0_0_6"/>
<dbReference type="EMBL" id="CP001103">
    <property type="protein sequence ID" value="AEA97615.1"/>
    <property type="molecule type" value="Genomic_DNA"/>
</dbReference>
<evidence type="ECO:0000313" key="2">
    <source>
        <dbReference type="Proteomes" id="UP000001870"/>
    </source>
</evidence>
<gene>
    <name evidence="1" type="ordered locus">MADE_1007375</name>
</gene>
<dbReference type="KEGG" id="amc:MADE_1007375"/>